<dbReference type="Gene3D" id="1.10.10.10">
    <property type="entry name" value="Winged helix-like DNA-binding domain superfamily/Winged helix DNA-binding domain"/>
    <property type="match status" value="2"/>
</dbReference>
<dbReference type="SMART" id="SM00344">
    <property type="entry name" value="HTH_ASNC"/>
    <property type="match status" value="1"/>
</dbReference>
<dbReference type="PRINTS" id="PR00033">
    <property type="entry name" value="HTHASNC"/>
</dbReference>
<dbReference type="SUPFAM" id="SSF46785">
    <property type="entry name" value="Winged helix' DNA-binding domain"/>
    <property type="match status" value="2"/>
</dbReference>
<dbReference type="RefSeq" id="WP_344242504.1">
    <property type="nucleotide sequence ID" value="NZ_BAAAHH010000017.1"/>
</dbReference>
<keyword evidence="6" id="KW-1185">Reference proteome</keyword>
<dbReference type="Pfam" id="PF13404">
    <property type="entry name" value="HTH_AsnC-type"/>
    <property type="match status" value="2"/>
</dbReference>
<dbReference type="Proteomes" id="UP001500665">
    <property type="component" value="Unassembled WGS sequence"/>
</dbReference>
<keyword evidence="3" id="KW-0804">Transcription</keyword>
<proteinExistence type="predicted"/>
<dbReference type="EMBL" id="BAAAHH010000017">
    <property type="protein sequence ID" value="GAA0955847.1"/>
    <property type="molecule type" value="Genomic_DNA"/>
</dbReference>
<reference evidence="5 6" key="1">
    <citation type="journal article" date="2019" name="Int. J. Syst. Evol. Microbiol.">
        <title>The Global Catalogue of Microorganisms (GCM) 10K type strain sequencing project: providing services to taxonomists for standard genome sequencing and annotation.</title>
        <authorList>
            <consortium name="The Broad Institute Genomics Platform"/>
            <consortium name="The Broad Institute Genome Sequencing Center for Infectious Disease"/>
            <person name="Wu L."/>
            <person name="Ma J."/>
        </authorList>
    </citation>
    <scope>NUCLEOTIDE SEQUENCE [LARGE SCALE GENOMIC DNA]</scope>
    <source>
        <strain evidence="5 6">JCM 10696</strain>
    </source>
</reference>
<evidence type="ECO:0000256" key="2">
    <source>
        <dbReference type="ARBA" id="ARBA00023125"/>
    </source>
</evidence>
<evidence type="ECO:0000313" key="6">
    <source>
        <dbReference type="Proteomes" id="UP001500665"/>
    </source>
</evidence>
<evidence type="ECO:0000313" key="5">
    <source>
        <dbReference type="EMBL" id="GAA0955847.1"/>
    </source>
</evidence>
<organism evidence="5 6">
    <name type="scientific">Actinocorallia libanotica</name>
    <dbReference type="NCBI Taxonomy" id="46162"/>
    <lineage>
        <taxon>Bacteria</taxon>
        <taxon>Bacillati</taxon>
        <taxon>Actinomycetota</taxon>
        <taxon>Actinomycetes</taxon>
        <taxon>Streptosporangiales</taxon>
        <taxon>Thermomonosporaceae</taxon>
        <taxon>Actinocorallia</taxon>
    </lineage>
</organism>
<evidence type="ECO:0000256" key="1">
    <source>
        <dbReference type="ARBA" id="ARBA00023015"/>
    </source>
</evidence>
<dbReference type="PANTHER" id="PTHR30154">
    <property type="entry name" value="LEUCINE-RESPONSIVE REGULATORY PROTEIN"/>
    <property type="match status" value="1"/>
</dbReference>
<evidence type="ECO:0000256" key="3">
    <source>
        <dbReference type="ARBA" id="ARBA00023163"/>
    </source>
</evidence>
<dbReference type="InterPro" id="IPR019888">
    <property type="entry name" value="Tscrpt_reg_AsnC-like"/>
</dbReference>
<dbReference type="InterPro" id="IPR036388">
    <property type="entry name" value="WH-like_DNA-bd_sf"/>
</dbReference>
<dbReference type="InterPro" id="IPR000485">
    <property type="entry name" value="AsnC-type_HTH_dom"/>
</dbReference>
<dbReference type="PANTHER" id="PTHR30154:SF34">
    <property type="entry name" value="TRANSCRIPTIONAL REGULATOR AZLB"/>
    <property type="match status" value="1"/>
</dbReference>
<sequence length="306" mass="33606">MTTPAEPDHRHTLDPIDRRIIGMLVDDPRISYQEIADRLGMARASIRARMKKLLDSQAVQITGGPHPHLHGLGVAAELLIDTALSAEQVAAGLGERPCVRTGYADGLITLSLWTRDDSELGDLADALRAHPETRSVEVFRVANLIQPQLRIPRVRGEDLAPLDEVDHTLMDLMADDPRATFTSFRAATGLSATTVSARIHRLLELGELLLTVTGRSGAPAETHRIGITVHAPAQAVALSLLQLPGLDYLAVGHGRYDILARVVTPLGRQDALHRRIRRTPGVEQARFWRTACEYDLPVLLNHHNKT</sequence>
<evidence type="ECO:0000259" key="4">
    <source>
        <dbReference type="PROSITE" id="PS50956"/>
    </source>
</evidence>
<protein>
    <recommendedName>
        <fullName evidence="4">HTH asnC-type domain-containing protein</fullName>
    </recommendedName>
</protein>
<keyword evidence="1" id="KW-0805">Transcription regulation</keyword>
<dbReference type="PROSITE" id="PS50956">
    <property type="entry name" value="HTH_ASNC_2"/>
    <property type="match status" value="1"/>
</dbReference>
<feature type="domain" description="HTH asnC-type" evidence="4">
    <location>
        <begin position="13"/>
        <end position="73"/>
    </location>
</feature>
<gene>
    <name evidence="5" type="ORF">GCM10009550_41250</name>
</gene>
<accession>A0ABN1REQ8</accession>
<keyword evidence="2" id="KW-0238">DNA-binding</keyword>
<name>A0ABN1REQ8_9ACTN</name>
<dbReference type="InterPro" id="IPR036390">
    <property type="entry name" value="WH_DNA-bd_sf"/>
</dbReference>
<comment type="caution">
    <text evidence="5">The sequence shown here is derived from an EMBL/GenBank/DDBJ whole genome shotgun (WGS) entry which is preliminary data.</text>
</comment>